<sequence length="111" mass="11387">MANTFKLKTVSGAATSAGTAITLLTATTRTVLIGLSVANLISNSITIHIQMESTTAGNTPSVYIGKNLPVPSGSALNALTGKIVMEVNDVLKITASSDNAVDLTLSHMEIT</sequence>
<dbReference type="EMBL" id="UINC01017768">
    <property type="protein sequence ID" value="SVA74041.1"/>
    <property type="molecule type" value="Genomic_DNA"/>
</dbReference>
<name>A0A381YBS2_9ZZZZ</name>
<protein>
    <submittedName>
        <fullName evidence="1">Uncharacterized protein</fullName>
    </submittedName>
</protein>
<reference evidence="1" key="1">
    <citation type="submission" date="2018-05" db="EMBL/GenBank/DDBJ databases">
        <authorList>
            <person name="Lanie J.A."/>
            <person name="Ng W.-L."/>
            <person name="Kazmierczak K.M."/>
            <person name="Andrzejewski T.M."/>
            <person name="Davidsen T.M."/>
            <person name="Wayne K.J."/>
            <person name="Tettelin H."/>
            <person name="Glass J.I."/>
            <person name="Rusch D."/>
            <person name="Podicherti R."/>
            <person name="Tsui H.-C.T."/>
            <person name="Winkler M.E."/>
        </authorList>
    </citation>
    <scope>NUCLEOTIDE SEQUENCE</scope>
</reference>
<accession>A0A381YBS2</accession>
<gene>
    <name evidence="1" type="ORF">METZ01_LOCUS126895</name>
</gene>
<dbReference type="AlphaFoldDB" id="A0A381YBS2"/>
<organism evidence="1">
    <name type="scientific">marine metagenome</name>
    <dbReference type="NCBI Taxonomy" id="408172"/>
    <lineage>
        <taxon>unclassified sequences</taxon>
        <taxon>metagenomes</taxon>
        <taxon>ecological metagenomes</taxon>
    </lineage>
</organism>
<evidence type="ECO:0000313" key="1">
    <source>
        <dbReference type="EMBL" id="SVA74041.1"/>
    </source>
</evidence>
<proteinExistence type="predicted"/>